<dbReference type="GO" id="GO:0007019">
    <property type="term" value="P:microtubule depolymerization"/>
    <property type="evidence" value="ECO:0007669"/>
    <property type="project" value="TreeGrafter"/>
</dbReference>
<evidence type="ECO:0000313" key="11">
    <source>
        <dbReference type="EMBL" id="MPC42853.1"/>
    </source>
</evidence>
<evidence type="ECO:0000313" key="12">
    <source>
        <dbReference type="Proteomes" id="UP000324222"/>
    </source>
</evidence>
<dbReference type="InterPro" id="IPR027417">
    <property type="entry name" value="P-loop_NTPase"/>
</dbReference>
<evidence type="ECO:0000256" key="3">
    <source>
        <dbReference type="ARBA" id="ARBA00022701"/>
    </source>
</evidence>
<evidence type="ECO:0000259" key="10">
    <source>
        <dbReference type="PROSITE" id="PS50067"/>
    </source>
</evidence>
<evidence type="ECO:0000256" key="6">
    <source>
        <dbReference type="ARBA" id="ARBA00023175"/>
    </source>
</evidence>
<dbReference type="Gene3D" id="3.40.850.10">
    <property type="entry name" value="Kinesin motor domain"/>
    <property type="match status" value="1"/>
</dbReference>
<evidence type="ECO:0000256" key="7">
    <source>
        <dbReference type="ARBA" id="ARBA00023212"/>
    </source>
</evidence>
<dbReference type="AlphaFoldDB" id="A0A5B7FCL1"/>
<comment type="subcellular location">
    <subcellularLocation>
        <location evidence="1">Cytoplasm</location>
        <location evidence="1">Cytoskeleton</location>
    </subcellularLocation>
</comment>
<evidence type="ECO:0000256" key="2">
    <source>
        <dbReference type="ARBA" id="ARBA00022490"/>
    </source>
</evidence>
<comment type="caution">
    <text evidence="11">The sequence shown here is derived from an EMBL/GenBank/DDBJ whole genome shotgun (WGS) entry which is preliminary data.</text>
</comment>
<keyword evidence="3" id="KW-0493">Microtubule</keyword>
<feature type="domain" description="Kinesin motor" evidence="10">
    <location>
        <begin position="112"/>
        <end position="190"/>
    </location>
</feature>
<dbReference type="SUPFAM" id="SSF52540">
    <property type="entry name" value="P-loop containing nucleoside triphosphate hydrolases"/>
    <property type="match status" value="1"/>
</dbReference>
<keyword evidence="7" id="KW-0206">Cytoskeleton</keyword>
<proteinExistence type="inferred from homology"/>
<keyword evidence="6" id="KW-0505">Motor protein</keyword>
<keyword evidence="2" id="KW-0963">Cytoplasm</keyword>
<dbReference type="OrthoDB" id="3176171at2759"/>
<feature type="coiled-coil region" evidence="9">
    <location>
        <begin position="48"/>
        <end position="75"/>
    </location>
</feature>
<keyword evidence="9" id="KW-0175">Coiled coil</keyword>
<dbReference type="GO" id="GO:0003777">
    <property type="term" value="F:microtubule motor activity"/>
    <property type="evidence" value="ECO:0007669"/>
    <property type="project" value="InterPro"/>
</dbReference>
<name>A0A5B7FCL1_PORTR</name>
<evidence type="ECO:0000256" key="4">
    <source>
        <dbReference type="ARBA" id="ARBA00022741"/>
    </source>
</evidence>
<evidence type="ECO:0000256" key="8">
    <source>
        <dbReference type="PROSITE-ProRule" id="PRU00283"/>
    </source>
</evidence>
<dbReference type="EMBL" id="VSRR010005592">
    <property type="protein sequence ID" value="MPC42853.1"/>
    <property type="molecule type" value="Genomic_DNA"/>
</dbReference>
<dbReference type="InterPro" id="IPR036961">
    <property type="entry name" value="Kinesin_motor_dom_sf"/>
</dbReference>
<gene>
    <name evidence="11" type="primary">Klp10A</name>
    <name evidence="11" type="ORF">E2C01_036484</name>
</gene>
<dbReference type="Proteomes" id="UP000324222">
    <property type="component" value="Unassembled WGS sequence"/>
</dbReference>
<dbReference type="GO" id="GO:0005874">
    <property type="term" value="C:microtubule"/>
    <property type="evidence" value="ECO:0007669"/>
    <property type="project" value="UniProtKB-KW"/>
</dbReference>
<dbReference type="PANTHER" id="PTHR47971">
    <property type="entry name" value="KINESIN-RELATED PROTEIN 6"/>
    <property type="match status" value="1"/>
</dbReference>
<keyword evidence="5" id="KW-0067">ATP-binding</keyword>
<comment type="similarity">
    <text evidence="8">Belongs to the TRAFAC class myosin-kinesin ATPase superfamily. Kinesin family.</text>
</comment>
<dbReference type="GO" id="GO:0008017">
    <property type="term" value="F:microtubule binding"/>
    <property type="evidence" value="ECO:0007669"/>
    <property type="project" value="InterPro"/>
</dbReference>
<reference evidence="11 12" key="1">
    <citation type="submission" date="2019-05" db="EMBL/GenBank/DDBJ databases">
        <title>Another draft genome of Portunus trituberculatus and its Hox gene families provides insights of decapod evolution.</title>
        <authorList>
            <person name="Jeong J.-H."/>
            <person name="Song I."/>
            <person name="Kim S."/>
            <person name="Choi T."/>
            <person name="Kim D."/>
            <person name="Ryu S."/>
            <person name="Kim W."/>
        </authorList>
    </citation>
    <scope>NUCLEOTIDE SEQUENCE [LARGE SCALE GENOMIC DNA]</scope>
    <source>
        <tissue evidence="11">Muscle</tissue>
    </source>
</reference>
<accession>A0A5B7FCL1</accession>
<protein>
    <submittedName>
        <fullName evidence="11">Kinesin-like protein Klp10A</fullName>
    </submittedName>
</protein>
<evidence type="ECO:0000256" key="5">
    <source>
        <dbReference type="ARBA" id="ARBA00022840"/>
    </source>
</evidence>
<keyword evidence="12" id="KW-1185">Reference proteome</keyword>
<dbReference type="InterPro" id="IPR001752">
    <property type="entry name" value="Kinesin_motor_dom"/>
</dbReference>
<organism evidence="11 12">
    <name type="scientific">Portunus trituberculatus</name>
    <name type="common">Swimming crab</name>
    <name type="synonym">Neptunus trituberculatus</name>
    <dbReference type="NCBI Taxonomy" id="210409"/>
    <lineage>
        <taxon>Eukaryota</taxon>
        <taxon>Metazoa</taxon>
        <taxon>Ecdysozoa</taxon>
        <taxon>Arthropoda</taxon>
        <taxon>Crustacea</taxon>
        <taxon>Multicrustacea</taxon>
        <taxon>Malacostraca</taxon>
        <taxon>Eumalacostraca</taxon>
        <taxon>Eucarida</taxon>
        <taxon>Decapoda</taxon>
        <taxon>Pleocyemata</taxon>
        <taxon>Brachyura</taxon>
        <taxon>Eubrachyura</taxon>
        <taxon>Portunoidea</taxon>
        <taxon>Portunidae</taxon>
        <taxon>Portuninae</taxon>
        <taxon>Portunus</taxon>
    </lineage>
</organism>
<comment type="caution">
    <text evidence="8">Lacks conserved residue(s) required for the propagation of feature annotation.</text>
</comment>
<dbReference type="GO" id="GO:0007018">
    <property type="term" value="P:microtubule-based movement"/>
    <property type="evidence" value="ECO:0007669"/>
    <property type="project" value="InterPro"/>
</dbReference>
<dbReference type="PROSITE" id="PS50067">
    <property type="entry name" value="KINESIN_MOTOR_2"/>
    <property type="match status" value="1"/>
</dbReference>
<dbReference type="GO" id="GO:0005524">
    <property type="term" value="F:ATP binding"/>
    <property type="evidence" value="ECO:0007669"/>
    <property type="project" value="UniProtKB-KW"/>
</dbReference>
<evidence type="ECO:0000256" key="1">
    <source>
        <dbReference type="ARBA" id="ARBA00004245"/>
    </source>
</evidence>
<keyword evidence="4" id="KW-0547">Nucleotide-binding</keyword>
<evidence type="ECO:0000256" key="9">
    <source>
        <dbReference type="SAM" id="Coils"/>
    </source>
</evidence>
<sequence>MLWGLRGLQAHRFESCPRSECSLGFLTQGNGFLTAIPPAARRRSNVVKEVDRIQKKREERRKQQAEKKEEKEALMNLDPGNPQWEFLNMIREFRSQLEFRTLRDGDPLEEHQITVAVRKRPLNKKENGKREVDVITIPKRNTLYVHEPRTKVDLTKYLENQNFRFDYAFDETCNNELVYNAVQLPPISSAGNFIYSRTHIRAHITPQVHLGCNHLEPGYHGDM</sequence>
<dbReference type="InterPro" id="IPR027640">
    <property type="entry name" value="Kinesin-like_fam"/>
</dbReference>
<dbReference type="PANTHER" id="PTHR47971:SF8">
    <property type="entry name" value="KINESIN-LIKE PROTEIN"/>
    <property type="match status" value="1"/>
</dbReference>